<dbReference type="AlphaFoldDB" id="A0A0R2NV69"/>
<evidence type="ECO:0000313" key="1">
    <source>
        <dbReference type="EMBL" id="KRO27715.1"/>
    </source>
</evidence>
<dbReference type="Proteomes" id="UP000050920">
    <property type="component" value="Unassembled WGS sequence"/>
</dbReference>
<keyword evidence="2" id="KW-1185">Reference proteome</keyword>
<sequence length="114" mass="13242">MAIMQNKQSNLKYISQSLHASYRQFMDDFTAEVQVVAPLLPQMPAFQIDLFLNQAQANHYTVTLQMQPSLTESHPYNITGFLKLLPSGQLTLVNRYQHVTHLIDQNHIRYIKRV</sequence>
<dbReference type="EMBL" id="AYGX02000070">
    <property type="protein sequence ID" value="KRO27715.1"/>
    <property type="molecule type" value="Genomic_DNA"/>
</dbReference>
<name>A0A0R2NV69_9LACO</name>
<comment type="caution">
    <text evidence="1">The sequence shown here is derived from an EMBL/GenBank/DDBJ whole genome shotgun (WGS) entry which is preliminary data.</text>
</comment>
<evidence type="ECO:0000313" key="2">
    <source>
        <dbReference type="Proteomes" id="UP000050920"/>
    </source>
</evidence>
<organism evidence="1 2">
    <name type="scientific">Lactiplantibacillus fabifermentans DSM 21115</name>
    <dbReference type="NCBI Taxonomy" id="1413187"/>
    <lineage>
        <taxon>Bacteria</taxon>
        <taxon>Bacillati</taxon>
        <taxon>Bacillota</taxon>
        <taxon>Bacilli</taxon>
        <taxon>Lactobacillales</taxon>
        <taxon>Lactobacillaceae</taxon>
        <taxon>Lactiplantibacillus</taxon>
    </lineage>
</organism>
<gene>
    <name evidence="1" type="ORF">DY78_GL002964</name>
</gene>
<accession>A0A0R2NV69</accession>
<reference evidence="1 2" key="1">
    <citation type="journal article" date="2015" name="Genome Announc.">
        <title>Expanding the biotechnology potential of lactobacilli through comparative genomics of 213 strains and associated genera.</title>
        <authorList>
            <person name="Sun Z."/>
            <person name="Harris H.M."/>
            <person name="McCann A."/>
            <person name="Guo C."/>
            <person name="Argimon S."/>
            <person name="Zhang W."/>
            <person name="Yang X."/>
            <person name="Jeffery I.B."/>
            <person name="Cooney J.C."/>
            <person name="Kagawa T.F."/>
            <person name="Liu W."/>
            <person name="Song Y."/>
            <person name="Salvetti E."/>
            <person name="Wrobel A."/>
            <person name="Rasinkangas P."/>
            <person name="Parkhill J."/>
            <person name="Rea M.C."/>
            <person name="O'Sullivan O."/>
            <person name="Ritari J."/>
            <person name="Douillard F.P."/>
            <person name="Paul Ross R."/>
            <person name="Yang R."/>
            <person name="Briner A.E."/>
            <person name="Felis G.E."/>
            <person name="de Vos W.M."/>
            <person name="Barrangou R."/>
            <person name="Klaenhammer T.R."/>
            <person name="Caufield P.W."/>
            <person name="Cui Y."/>
            <person name="Zhang H."/>
            <person name="O'Toole P.W."/>
        </authorList>
    </citation>
    <scope>NUCLEOTIDE SEQUENCE [LARGE SCALE GENOMIC DNA]</scope>
    <source>
        <strain evidence="1 2">DSM 21115</strain>
    </source>
</reference>
<proteinExistence type="predicted"/>
<protein>
    <submittedName>
        <fullName evidence="1">Uncharacterized protein</fullName>
    </submittedName>
</protein>